<dbReference type="RefSeq" id="WP_195180991.1">
    <property type="nucleotide sequence ID" value="NZ_CP102487.1"/>
</dbReference>
<evidence type="ECO:0000313" key="3">
    <source>
        <dbReference type="Proteomes" id="UP001060018"/>
    </source>
</evidence>
<organism evidence="2 3">
    <name type="scientific">Glutamicibacter halophytocola</name>
    <dbReference type="NCBI Taxonomy" id="1933880"/>
    <lineage>
        <taxon>Bacteria</taxon>
        <taxon>Bacillati</taxon>
        <taxon>Actinomycetota</taxon>
        <taxon>Actinomycetes</taxon>
        <taxon>Micrococcales</taxon>
        <taxon>Micrococcaceae</taxon>
        <taxon>Glutamicibacter</taxon>
    </lineage>
</organism>
<feature type="signal peptide" evidence="1">
    <location>
        <begin position="1"/>
        <end position="27"/>
    </location>
</feature>
<evidence type="ECO:0000256" key="1">
    <source>
        <dbReference type="SAM" id="SignalP"/>
    </source>
</evidence>
<accession>A0AA95BPV8</accession>
<protein>
    <recommendedName>
        <fullName evidence="4">Secreted protein</fullName>
    </recommendedName>
</protein>
<name>A0AA95BPV8_9MICC</name>
<reference evidence="2" key="1">
    <citation type="journal article" date="2022" name="Pest Manag. Sci.">
        <title>Glutamicibacter halophytocola-mediated host fitness of potato tuber moth on Solanaceae crops.</title>
        <authorList>
            <person name="Wang W."/>
            <person name="Xiao G."/>
            <person name="Du G."/>
            <person name="Chang L."/>
            <person name="Yang Y."/>
            <person name="Ye J."/>
            <person name="Chen B."/>
        </authorList>
    </citation>
    <scope>NUCLEOTIDE SEQUENCE</scope>
    <source>
        <strain evidence="2">S2</strain>
    </source>
</reference>
<evidence type="ECO:0008006" key="4">
    <source>
        <dbReference type="Google" id="ProtNLM"/>
    </source>
</evidence>
<evidence type="ECO:0000313" key="2">
    <source>
        <dbReference type="EMBL" id="UUX58585.1"/>
    </source>
</evidence>
<gene>
    <name evidence="2" type="ORF">NUH22_14990</name>
</gene>
<feature type="chain" id="PRO_5041703718" description="Secreted protein" evidence="1">
    <location>
        <begin position="28"/>
        <end position="108"/>
    </location>
</feature>
<dbReference type="AlphaFoldDB" id="A0AA95BPV8"/>
<keyword evidence="1" id="KW-0732">Signal</keyword>
<dbReference type="Proteomes" id="UP001060018">
    <property type="component" value="Chromosome"/>
</dbReference>
<proteinExistence type="predicted"/>
<sequence>MSLKFRGILSVTGAAALAVTAFAPASAAPPEKSTATWVTAEIAQVGELEGFAGTSHLIGFSGNTNGFSDVAVVSFNCPEGQLPSWEPDSGCDPFMGDVNSSVVPVAGR</sequence>
<dbReference type="EMBL" id="CP102487">
    <property type="protein sequence ID" value="UUX58585.1"/>
    <property type="molecule type" value="Genomic_DNA"/>
</dbReference>